<keyword evidence="4" id="KW-0804">Transcription</keyword>
<organism evidence="6 7">
    <name type="scientific">Ideonella azotifigens</name>
    <dbReference type="NCBI Taxonomy" id="513160"/>
    <lineage>
        <taxon>Bacteria</taxon>
        <taxon>Pseudomonadati</taxon>
        <taxon>Pseudomonadota</taxon>
        <taxon>Betaproteobacteria</taxon>
        <taxon>Burkholderiales</taxon>
        <taxon>Sphaerotilaceae</taxon>
        <taxon>Ideonella</taxon>
    </lineage>
</organism>
<dbReference type="Proteomes" id="UP001500279">
    <property type="component" value="Unassembled WGS sequence"/>
</dbReference>
<dbReference type="InterPro" id="IPR000847">
    <property type="entry name" value="LysR_HTH_N"/>
</dbReference>
<name>A0ABN1KGL1_9BURK</name>
<comment type="similarity">
    <text evidence="1">Belongs to the LysR transcriptional regulatory family.</text>
</comment>
<dbReference type="Gene3D" id="1.10.10.10">
    <property type="entry name" value="Winged helix-like DNA-binding domain superfamily/Winged helix DNA-binding domain"/>
    <property type="match status" value="1"/>
</dbReference>
<dbReference type="PROSITE" id="PS50931">
    <property type="entry name" value="HTH_LYSR"/>
    <property type="match status" value="1"/>
</dbReference>
<evidence type="ECO:0000256" key="3">
    <source>
        <dbReference type="ARBA" id="ARBA00023125"/>
    </source>
</evidence>
<proteinExistence type="inferred from homology"/>
<evidence type="ECO:0000313" key="6">
    <source>
        <dbReference type="EMBL" id="GAA0766164.1"/>
    </source>
</evidence>
<gene>
    <name evidence="6" type="ORF">GCM10009107_54030</name>
</gene>
<feature type="domain" description="HTH lysR-type" evidence="5">
    <location>
        <begin position="21"/>
        <end position="78"/>
    </location>
</feature>
<dbReference type="PANTHER" id="PTHR30537">
    <property type="entry name" value="HTH-TYPE TRANSCRIPTIONAL REGULATOR"/>
    <property type="match status" value="1"/>
</dbReference>
<evidence type="ECO:0000256" key="1">
    <source>
        <dbReference type="ARBA" id="ARBA00009437"/>
    </source>
</evidence>
<dbReference type="SUPFAM" id="SSF46785">
    <property type="entry name" value="Winged helix' DNA-binding domain"/>
    <property type="match status" value="1"/>
</dbReference>
<accession>A0ABN1KGL1</accession>
<dbReference type="SUPFAM" id="SSF53850">
    <property type="entry name" value="Periplasmic binding protein-like II"/>
    <property type="match status" value="1"/>
</dbReference>
<dbReference type="Pfam" id="PF03466">
    <property type="entry name" value="LysR_substrate"/>
    <property type="match status" value="1"/>
</dbReference>
<evidence type="ECO:0000256" key="4">
    <source>
        <dbReference type="ARBA" id="ARBA00023163"/>
    </source>
</evidence>
<dbReference type="InterPro" id="IPR005119">
    <property type="entry name" value="LysR_subst-bd"/>
</dbReference>
<dbReference type="Pfam" id="PF00126">
    <property type="entry name" value="HTH_1"/>
    <property type="match status" value="1"/>
</dbReference>
<sequence>MARYTAARHPPPSNLAIPPMDELRALSTFVRAAELGSFNQAALAQGSSPQAVSKTVRQLEQHLGVRLFHRTTRKSALTEEGQRLFEAVRGNLDGLAAALAQARSAVREDEGLIRVSAGGAVGRKVLVPLLAAFCELHPAIEFDLLLEDGMTDSVSERIDVGFRAGSAPTAQVIARRLFTIQQIVCASPAYLAQHGTPKKPADLLQHRCTGYRQPGTGRPFLWEFSVKGETVFETVPAVLCSNDPEAEMQAVIAGLGIGQIDSINAAAPIRAGLLVPLLTNQLSERMGLYLYYAQRAEIPGRLRRFIDFTVERLKDSTDFNVPLAELKTRSKRGT</sequence>
<dbReference type="InterPro" id="IPR036388">
    <property type="entry name" value="WH-like_DNA-bd_sf"/>
</dbReference>
<dbReference type="InterPro" id="IPR058163">
    <property type="entry name" value="LysR-type_TF_proteobact-type"/>
</dbReference>
<comment type="caution">
    <text evidence="6">The sequence shown here is derived from an EMBL/GenBank/DDBJ whole genome shotgun (WGS) entry which is preliminary data.</text>
</comment>
<evidence type="ECO:0000313" key="7">
    <source>
        <dbReference type="Proteomes" id="UP001500279"/>
    </source>
</evidence>
<dbReference type="CDD" id="cd08422">
    <property type="entry name" value="PBP2_CrgA_like"/>
    <property type="match status" value="1"/>
</dbReference>
<keyword evidence="7" id="KW-1185">Reference proteome</keyword>
<dbReference type="InterPro" id="IPR036390">
    <property type="entry name" value="WH_DNA-bd_sf"/>
</dbReference>
<evidence type="ECO:0000256" key="2">
    <source>
        <dbReference type="ARBA" id="ARBA00023015"/>
    </source>
</evidence>
<dbReference type="EMBL" id="BAAAEW010000042">
    <property type="protein sequence ID" value="GAA0766164.1"/>
    <property type="molecule type" value="Genomic_DNA"/>
</dbReference>
<protein>
    <submittedName>
        <fullName evidence="6">LysR family transcriptional regulator</fullName>
    </submittedName>
</protein>
<keyword evidence="2" id="KW-0805">Transcription regulation</keyword>
<dbReference type="Gene3D" id="3.40.190.290">
    <property type="match status" value="1"/>
</dbReference>
<dbReference type="PANTHER" id="PTHR30537:SF5">
    <property type="entry name" value="HTH-TYPE TRANSCRIPTIONAL ACTIVATOR TTDR-RELATED"/>
    <property type="match status" value="1"/>
</dbReference>
<reference evidence="6 7" key="1">
    <citation type="journal article" date="2019" name="Int. J. Syst. Evol. Microbiol.">
        <title>The Global Catalogue of Microorganisms (GCM) 10K type strain sequencing project: providing services to taxonomists for standard genome sequencing and annotation.</title>
        <authorList>
            <consortium name="The Broad Institute Genomics Platform"/>
            <consortium name="The Broad Institute Genome Sequencing Center for Infectious Disease"/>
            <person name="Wu L."/>
            <person name="Ma J."/>
        </authorList>
    </citation>
    <scope>NUCLEOTIDE SEQUENCE [LARGE SCALE GENOMIC DNA]</scope>
    <source>
        <strain evidence="6 7">JCM 15503</strain>
    </source>
</reference>
<keyword evidence="3" id="KW-0238">DNA-binding</keyword>
<evidence type="ECO:0000259" key="5">
    <source>
        <dbReference type="PROSITE" id="PS50931"/>
    </source>
</evidence>